<keyword evidence="1" id="KW-0812">Transmembrane</keyword>
<organism evidence="2 3">
    <name type="scientific">Sphingobacterium kitahiroshimense</name>
    <dbReference type="NCBI Taxonomy" id="470446"/>
    <lineage>
        <taxon>Bacteria</taxon>
        <taxon>Pseudomonadati</taxon>
        <taxon>Bacteroidota</taxon>
        <taxon>Sphingobacteriia</taxon>
        <taxon>Sphingobacteriales</taxon>
        <taxon>Sphingobacteriaceae</taxon>
        <taxon>Sphingobacterium</taxon>
    </lineage>
</organism>
<accession>A0ABV0BSW7</accession>
<name>A0ABV0BSW7_9SPHI</name>
<feature type="transmembrane region" description="Helical" evidence="1">
    <location>
        <begin position="12"/>
        <end position="32"/>
    </location>
</feature>
<sequence length="155" mass="18489">MLYHFFLALHSASRWMIVVCLIALLVRAYMGWKKKYHMKPYDYILQIVTLILLYIQFIVGLTLYFESPIVHYFIKNFNEAIKLRQVRFFGMEHITMMTIGILVFTIGYIKARKQQSSVAKFKTIFIYTAWAICIIFTSIPWEFSPLTSRPSFRMF</sequence>
<dbReference type="RefSeq" id="WP_183912126.1">
    <property type="nucleotide sequence ID" value="NZ_JBDJLH010000002.1"/>
</dbReference>
<feature type="transmembrane region" description="Helical" evidence="1">
    <location>
        <begin position="85"/>
        <end position="109"/>
    </location>
</feature>
<evidence type="ECO:0000313" key="3">
    <source>
        <dbReference type="Proteomes" id="UP001409291"/>
    </source>
</evidence>
<feature type="transmembrane region" description="Helical" evidence="1">
    <location>
        <begin position="121"/>
        <end position="141"/>
    </location>
</feature>
<keyword evidence="1" id="KW-0472">Membrane</keyword>
<proteinExistence type="predicted"/>
<comment type="caution">
    <text evidence="2">The sequence shown here is derived from an EMBL/GenBank/DDBJ whole genome shotgun (WGS) entry which is preliminary data.</text>
</comment>
<gene>
    <name evidence="2" type="ORF">ABE541_10060</name>
</gene>
<dbReference type="EMBL" id="JBDJNQ010000004">
    <property type="protein sequence ID" value="MEN5377605.1"/>
    <property type="molecule type" value="Genomic_DNA"/>
</dbReference>
<dbReference type="Proteomes" id="UP001409291">
    <property type="component" value="Unassembled WGS sequence"/>
</dbReference>
<reference evidence="2 3" key="1">
    <citation type="submission" date="2024-04" db="EMBL/GenBank/DDBJ databases">
        <title>WGS of bacteria from Torrens River.</title>
        <authorList>
            <person name="Wyrsch E.R."/>
            <person name="Drigo B."/>
        </authorList>
    </citation>
    <scope>NUCLEOTIDE SEQUENCE [LARGE SCALE GENOMIC DNA]</scope>
    <source>
        <strain evidence="2 3">TWI391</strain>
    </source>
</reference>
<keyword evidence="1" id="KW-1133">Transmembrane helix</keyword>
<protein>
    <submittedName>
        <fullName evidence="2">Uncharacterized protein</fullName>
    </submittedName>
</protein>
<feature type="transmembrane region" description="Helical" evidence="1">
    <location>
        <begin position="44"/>
        <end position="65"/>
    </location>
</feature>
<keyword evidence="3" id="KW-1185">Reference proteome</keyword>
<evidence type="ECO:0000313" key="2">
    <source>
        <dbReference type="EMBL" id="MEN5377605.1"/>
    </source>
</evidence>
<evidence type="ECO:0000256" key="1">
    <source>
        <dbReference type="SAM" id="Phobius"/>
    </source>
</evidence>